<protein>
    <submittedName>
        <fullName evidence="2">Uncharacterized protein</fullName>
    </submittedName>
</protein>
<feature type="region of interest" description="Disordered" evidence="1">
    <location>
        <begin position="62"/>
        <end position="90"/>
    </location>
</feature>
<evidence type="ECO:0000256" key="1">
    <source>
        <dbReference type="SAM" id="MobiDB-lite"/>
    </source>
</evidence>
<accession>A0A6F8U002</accession>
<name>A0A6F8U002_9GAMM</name>
<dbReference type="RefSeq" id="WP_172419980.1">
    <property type="nucleotide sequence ID" value="NZ_AP022843.1"/>
</dbReference>
<evidence type="ECO:0000313" key="2">
    <source>
        <dbReference type="EMBL" id="BCB06772.1"/>
    </source>
</evidence>
<dbReference type="AlphaFoldDB" id="A0A6F8U002"/>
<gene>
    <name evidence="2" type="ORF">HHSLTHF2_06620</name>
</gene>
<reference evidence="2 3" key="1">
    <citation type="submission" date="2020-03" db="EMBL/GenBank/DDBJ databases">
        <title>Complete Genome Sequence of Halomonas hydrothermalis Strain Slthf2, Halophilic Bacterium Isolated from Deep-Sea Hydrothermal-Vent Environments.</title>
        <authorList>
            <person name="Takeyama N."/>
            <person name="Huang M."/>
            <person name="Sato K."/>
            <person name="Galipon J."/>
            <person name="Arakawa K."/>
        </authorList>
    </citation>
    <scope>NUCLEOTIDE SEQUENCE [LARGE SCALE GENOMIC DNA]</scope>
    <source>
        <strain evidence="2 3">Slthf2</strain>
    </source>
</reference>
<organism evidence="2 3">
    <name type="scientific">Halomonas hydrothermalis</name>
    <dbReference type="NCBI Taxonomy" id="115561"/>
    <lineage>
        <taxon>Bacteria</taxon>
        <taxon>Pseudomonadati</taxon>
        <taxon>Pseudomonadota</taxon>
        <taxon>Gammaproteobacteria</taxon>
        <taxon>Oceanospirillales</taxon>
        <taxon>Halomonadaceae</taxon>
        <taxon>Halomonas</taxon>
    </lineage>
</organism>
<dbReference type="Proteomes" id="UP000502259">
    <property type="component" value="Chromosome"/>
</dbReference>
<keyword evidence="3" id="KW-1185">Reference proteome</keyword>
<feature type="compositionally biased region" description="Acidic residues" evidence="1">
    <location>
        <begin position="70"/>
        <end position="81"/>
    </location>
</feature>
<evidence type="ECO:0000313" key="3">
    <source>
        <dbReference type="Proteomes" id="UP000502259"/>
    </source>
</evidence>
<proteinExistence type="predicted"/>
<sequence>MQKPIEPGCLVVFINSMFPENIGRTGTVIEIDHTDDPRGDVHVDGYFKGTVHDSGPCWTRRENLRRIDGGDPDATQEENQDQEVPSDALA</sequence>
<dbReference type="EMBL" id="AP022843">
    <property type="protein sequence ID" value="BCB06772.1"/>
    <property type="molecule type" value="Genomic_DNA"/>
</dbReference>